<dbReference type="EMBL" id="GU071106">
    <property type="protein sequence ID" value="ADO99342.1"/>
    <property type="molecule type" value="Genomic_DNA"/>
</dbReference>
<evidence type="ECO:0000256" key="2">
    <source>
        <dbReference type="SAM" id="Phobius"/>
    </source>
</evidence>
<evidence type="ECO:0000256" key="1">
    <source>
        <dbReference type="SAM" id="MobiDB-lite"/>
    </source>
</evidence>
<feature type="compositionally biased region" description="Polar residues" evidence="1">
    <location>
        <begin position="1"/>
        <end position="13"/>
    </location>
</feature>
<keyword evidence="4" id="KW-1185">Reference proteome</keyword>
<feature type="region of interest" description="Disordered" evidence="1">
    <location>
        <begin position="1"/>
        <end position="24"/>
    </location>
</feature>
<evidence type="ECO:0000313" key="4">
    <source>
        <dbReference type="Proteomes" id="UP000006535"/>
    </source>
</evidence>
<name>E3SQI0_9CAUD</name>
<dbReference type="OrthoDB" id="27749at10239"/>
<evidence type="ECO:0000313" key="3">
    <source>
        <dbReference type="EMBL" id="ADO99342.1"/>
    </source>
</evidence>
<protein>
    <submittedName>
        <fullName evidence="3">Uncharacterized protein</fullName>
    </submittedName>
</protein>
<proteinExistence type="predicted"/>
<keyword evidence="2" id="KW-0472">Membrane</keyword>
<keyword evidence="2" id="KW-1133">Transmembrane helix</keyword>
<feature type="transmembrane region" description="Helical" evidence="2">
    <location>
        <begin position="39"/>
        <end position="59"/>
    </location>
</feature>
<dbReference type="RefSeq" id="YP_004324048.1">
    <property type="nucleotide sequence ID" value="NC_015286.1"/>
</dbReference>
<reference evidence="3 4" key="1">
    <citation type="journal article" date="2010" name="Environ. Microbiol.">
        <title>Genomic analysis of oceanic cyanobacterial myoviruses compared with T4-like myoviruses from diverse hosts and environments.</title>
        <authorList>
            <person name="Sullivan M.B."/>
            <person name="Huang K.H."/>
            <person name="Ignacio-Espinoza J.C."/>
            <person name="Berlin A.M."/>
            <person name="Kelly L."/>
            <person name="Weigele P.R."/>
            <person name="DeFrancesco A.S."/>
            <person name="Kern S.E."/>
            <person name="Thompson L.R."/>
            <person name="Young S."/>
            <person name="Yandava C."/>
            <person name="Fu R."/>
            <person name="Krastins B."/>
            <person name="Chase M."/>
            <person name="Sarracino D."/>
            <person name="Osburne M.S."/>
            <person name="Henn M.R."/>
            <person name="Chisholm S.W."/>
        </authorList>
    </citation>
    <scope>NUCLEOTIDE SEQUENCE [LARGE SCALE GENOMIC DNA]</scope>
    <source>
        <strain evidence="3">Syn19</strain>
    </source>
</reference>
<sequence length="93" mass="10230">MTHSIYVSKQGPTQEELEEQQAEAAAAEQKAQQVKNVKAVAKGVAALVKPLVLMLVWNWLMPGLFGLQTIGYLKAFGMIIITSILFKNDEPES</sequence>
<keyword evidence="2" id="KW-0812">Transmembrane</keyword>
<accession>E3SQI0</accession>
<dbReference type="Proteomes" id="UP000006535">
    <property type="component" value="Segment"/>
</dbReference>
<feature type="transmembrane region" description="Helical" evidence="2">
    <location>
        <begin position="65"/>
        <end position="86"/>
    </location>
</feature>
<dbReference type="GeneID" id="10328353"/>
<dbReference type="KEGG" id="vg:10328353"/>
<gene>
    <name evidence="3" type="ORF">Syn19_216</name>
</gene>
<organism evidence="3 4">
    <name type="scientific">Synechococcus phage Syn19</name>
    <dbReference type="NCBI Taxonomy" id="445684"/>
    <lineage>
        <taxon>Viruses</taxon>
        <taxon>Duplodnaviria</taxon>
        <taxon>Heunggongvirae</taxon>
        <taxon>Uroviricota</taxon>
        <taxon>Caudoviricetes</taxon>
        <taxon>Pantevenvirales</taxon>
        <taxon>Kyanoviridae</taxon>
        <taxon>Pontusvirus</taxon>
        <taxon>Pontusvirus syn19</taxon>
    </lineage>
</organism>